<proteinExistence type="predicted"/>
<accession>A0A6J6T7P1</accession>
<dbReference type="AlphaFoldDB" id="A0A6J6T7P1"/>
<dbReference type="EMBL" id="CAEZYW010000123">
    <property type="protein sequence ID" value="CAB4743156.1"/>
    <property type="molecule type" value="Genomic_DNA"/>
</dbReference>
<sequence>MAIRTDAEQDDVETGSATVILRPSVREQMLGIVASRRLSAHRPIGPLDRMYARGVDCDVIEERSTRRGFIAIRITGGQIPLISPPELDPRPVDGIARRRERQCGEHRGADASSGEDDSGNASIRLPLDDAGCEDPCS</sequence>
<gene>
    <name evidence="2" type="ORF">UFOPK2786_00889</name>
</gene>
<name>A0A6J6T7P1_9ZZZZ</name>
<evidence type="ECO:0000313" key="2">
    <source>
        <dbReference type="EMBL" id="CAB4743156.1"/>
    </source>
</evidence>
<evidence type="ECO:0000256" key="1">
    <source>
        <dbReference type="SAM" id="MobiDB-lite"/>
    </source>
</evidence>
<reference evidence="2" key="1">
    <citation type="submission" date="2020-05" db="EMBL/GenBank/DDBJ databases">
        <authorList>
            <person name="Chiriac C."/>
            <person name="Salcher M."/>
            <person name="Ghai R."/>
            <person name="Kavagutti S V."/>
        </authorList>
    </citation>
    <scope>NUCLEOTIDE SEQUENCE</scope>
</reference>
<organism evidence="2">
    <name type="scientific">freshwater metagenome</name>
    <dbReference type="NCBI Taxonomy" id="449393"/>
    <lineage>
        <taxon>unclassified sequences</taxon>
        <taxon>metagenomes</taxon>
        <taxon>ecological metagenomes</taxon>
    </lineage>
</organism>
<feature type="compositionally biased region" description="Basic and acidic residues" evidence="1">
    <location>
        <begin position="87"/>
        <end position="109"/>
    </location>
</feature>
<protein>
    <submittedName>
        <fullName evidence="2">Unannotated protein</fullName>
    </submittedName>
</protein>
<feature type="region of interest" description="Disordered" evidence="1">
    <location>
        <begin position="82"/>
        <end position="137"/>
    </location>
</feature>